<reference evidence="1" key="1">
    <citation type="submission" date="2020-05" db="EMBL/GenBank/DDBJ databases">
        <title>Large-scale comparative analyses of tick genomes elucidate their genetic diversity and vector capacities.</title>
        <authorList>
            <person name="Jia N."/>
            <person name="Wang J."/>
            <person name="Shi W."/>
            <person name="Du L."/>
            <person name="Sun Y."/>
            <person name="Zhan W."/>
            <person name="Jiang J."/>
            <person name="Wang Q."/>
            <person name="Zhang B."/>
            <person name="Ji P."/>
            <person name="Sakyi L.B."/>
            <person name="Cui X."/>
            <person name="Yuan T."/>
            <person name="Jiang B."/>
            <person name="Yang W."/>
            <person name="Lam T.T.-Y."/>
            <person name="Chang Q."/>
            <person name="Ding S."/>
            <person name="Wang X."/>
            <person name="Zhu J."/>
            <person name="Ruan X."/>
            <person name="Zhao L."/>
            <person name="Wei J."/>
            <person name="Que T."/>
            <person name="Du C."/>
            <person name="Cheng J."/>
            <person name="Dai P."/>
            <person name="Han X."/>
            <person name="Huang E."/>
            <person name="Gao Y."/>
            <person name="Liu J."/>
            <person name="Shao H."/>
            <person name="Ye R."/>
            <person name="Li L."/>
            <person name="Wei W."/>
            <person name="Wang X."/>
            <person name="Wang C."/>
            <person name="Yang T."/>
            <person name="Huo Q."/>
            <person name="Li W."/>
            <person name="Guo W."/>
            <person name="Chen H."/>
            <person name="Zhou L."/>
            <person name="Ni X."/>
            <person name="Tian J."/>
            <person name="Zhou Y."/>
            <person name="Sheng Y."/>
            <person name="Liu T."/>
            <person name="Pan Y."/>
            <person name="Xia L."/>
            <person name="Li J."/>
            <person name="Zhao F."/>
            <person name="Cao W."/>
        </authorList>
    </citation>
    <scope>NUCLEOTIDE SEQUENCE</scope>
    <source>
        <strain evidence="1">Hyas-2018</strain>
    </source>
</reference>
<evidence type="ECO:0000313" key="1">
    <source>
        <dbReference type="EMBL" id="KAH6937049.1"/>
    </source>
</evidence>
<name>A0ACB7SSZ4_HYAAI</name>
<keyword evidence="2" id="KW-1185">Reference proteome</keyword>
<accession>A0ACB7SSZ4</accession>
<sequence length="165" mass="17955">MPAGKGKHWVSPWQPPARSAASNGATARMRGRCRGGERVLPSRSLNESGVSLLLERCVDVFGKLLLASIKSSRPRDCAAQSTTDSESSRSAEIQHRTPAKKKRSCQASVPQNETENRVELKDYPPLSSFVDVVTRKLPFELAVILSIVTTSLDPAIAFTCFLTVS</sequence>
<comment type="caution">
    <text evidence="1">The sequence shown here is derived from an EMBL/GenBank/DDBJ whole genome shotgun (WGS) entry which is preliminary data.</text>
</comment>
<protein>
    <submittedName>
        <fullName evidence="1">Uncharacterized protein</fullName>
    </submittedName>
</protein>
<gene>
    <name evidence="1" type="ORF">HPB50_025318</name>
</gene>
<organism evidence="1 2">
    <name type="scientific">Hyalomma asiaticum</name>
    <name type="common">Tick</name>
    <dbReference type="NCBI Taxonomy" id="266040"/>
    <lineage>
        <taxon>Eukaryota</taxon>
        <taxon>Metazoa</taxon>
        <taxon>Ecdysozoa</taxon>
        <taxon>Arthropoda</taxon>
        <taxon>Chelicerata</taxon>
        <taxon>Arachnida</taxon>
        <taxon>Acari</taxon>
        <taxon>Parasitiformes</taxon>
        <taxon>Ixodida</taxon>
        <taxon>Ixodoidea</taxon>
        <taxon>Ixodidae</taxon>
        <taxon>Hyalomminae</taxon>
        <taxon>Hyalomma</taxon>
    </lineage>
</organism>
<dbReference type="Proteomes" id="UP000821845">
    <property type="component" value="Chromosome 3"/>
</dbReference>
<evidence type="ECO:0000313" key="2">
    <source>
        <dbReference type="Proteomes" id="UP000821845"/>
    </source>
</evidence>
<dbReference type="EMBL" id="CM023483">
    <property type="protein sequence ID" value="KAH6937049.1"/>
    <property type="molecule type" value="Genomic_DNA"/>
</dbReference>
<proteinExistence type="predicted"/>